<dbReference type="PANTHER" id="PTHR43341:SF18">
    <property type="entry name" value="AMINO ACID PERMEASE_ SLC12A DOMAIN-CONTAINING PROTEIN"/>
    <property type="match status" value="1"/>
</dbReference>
<dbReference type="PhylomeDB" id="B8MMF1"/>
<feature type="transmembrane region" description="Helical" evidence="8">
    <location>
        <begin position="44"/>
        <end position="63"/>
    </location>
</feature>
<dbReference type="FunFam" id="1.20.1740.10:FF:000006">
    <property type="entry name" value="General amino acid permease"/>
    <property type="match status" value="1"/>
</dbReference>
<dbReference type="AlphaFoldDB" id="B8MMF1"/>
<feature type="transmembrane region" description="Helical" evidence="8">
    <location>
        <begin position="399"/>
        <end position="424"/>
    </location>
</feature>
<dbReference type="GO" id="GO:0016020">
    <property type="term" value="C:membrane"/>
    <property type="evidence" value="ECO:0007669"/>
    <property type="project" value="UniProtKB-SubCell"/>
</dbReference>
<dbReference type="InParanoid" id="B8MMF1"/>
<feature type="transmembrane region" description="Helical" evidence="8">
    <location>
        <begin position="475"/>
        <end position="493"/>
    </location>
</feature>
<feature type="transmembrane region" description="Helical" evidence="8">
    <location>
        <begin position="445"/>
        <end position="463"/>
    </location>
</feature>
<dbReference type="Gene3D" id="1.20.1740.10">
    <property type="entry name" value="Amino acid/polyamine transporter I"/>
    <property type="match status" value="1"/>
</dbReference>
<evidence type="ECO:0000256" key="8">
    <source>
        <dbReference type="SAM" id="Phobius"/>
    </source>
</evidence>
<keyword evidence="11" id="KW-1185">Reference proteome</keyword>
<feature type="transmembrane region" description="Helical" evidence="8">
    <location>
        <begin position="325"/>
        <end position="344"/>
    </location>
</feature>
<proteinExistence type="predicted"/>
<feature type="transmembrane region" description="Helical" evidence="8">
    <location>
        <begin position="365"/>
        <end position="387"/>
    </location>
</feature>
<protein>
    <submittedName>
        <fullName evidence="10">General amino acid permease, putative</fullName>
    </submittedName>
</protein>
<feature type="transmembrane region" description="Helical" evidence="8">
    <location>
        <begin position="123"/>
        <end position="144"/>
    </location>
</feature>
<sequence length="538" mass="59555">MEEKMHDSGQTIEHDPKPAIGSTEETFVERQDLRQGLHDRHIEMIALAGCIGTGLFLGSGLAIHNAGPAGAFLGYSLMGIAVCAVCLAIGEMGALVPLSGGIIRYADLWFDPALAFANGWNVVYGFLIGTPAEIVAASVLVEFWVTVNNAIWITVFGTIIIASVIVFVRVYGELEFFFAWLKILLILGVNLMALVITCGGGPNHQSIGFRYWSNPGPFNQYLGYGGSLGRFMGFWTTLTNAAYSYANIESFTYAAAETRSPRRNIPIAAKRIFIRILLFYVISILMVSLVVPSDSPELLHQTGTASQSPFVIAANSAGVKVVPHIINAIVITSAWSSANSNMLYGSRAMYGLAKRKLAPKAFLRLNRFQIPWVPVTLLGTFIALGYMSLSSTSSTVFQWLQSLVSISTLVNWIVILATYLRLYYGCKAQNIDRKELPWAAPFQPYFTWVVLTFFICIVLTNGYTTFLHGHWSTQTFVSSYLNIPIVVTLYFGYKWIKKTKIPGLAEIPIREFIDNAHANPEPLRIPKRGLQRLNIFWS</sequence>
<dbReference type="RefSeq" id="XP_002485943.1">
    <property type="nucleotide sequence ID" value="XM_002485898.1"/>
</dbReference>
<dbReference type="InterPro" id="IPR004841">
    <property type="entry name" value="AA-permease/SLC12A_dom"/>
</dbReference>
<dbReference type="HOGENOM" id="CLU_007946_12_1_1"/>
<dbReference type="STRING" id="441959.B8MMF1"/>
<dbReference type="Pfam" id="PF00324">
    <property type="entry name" value="AA_permease"/>
    <property type="match status" value="1"/>
</dbReference>
<evidence type="ECO:0000259" key="9">
    <source>
        <dbReference type="Pfam" id="PF00324"/>
    </source>
</evidence>
<feature type="transmembrane region" description="Helical" evidence="8">
    <location>
        <begin position="75"/>
        <end position="103"/>
    </location>
</feature>
<dbReference type="InterPro" id="IPR050524">
    <property type="entry name" value="APC_YAT"/>
</dbReference>
<feature type="domain" description="Amino acid permease/ SLC12A" evidence="9">
    <location>
        <begin position="41"/>
        <end position="502"/>
    </location>
</feature>
<evidence type="ECO:0000256" key="1">
    <source>
        <dbReference type="ARBA" id="ARBA00004141"/>
    </source>
</evidence>
<dbReference type="OMA" id="ECLIGSA"/>
<keyword evidence="5 8" id="KW-1133">Transmembrane helix</keyword>
<gene>
    <name evidence="10" type="ORF">TSTA_099570</name>
</gene>
<feature type="transmembrane region" description="Helical" evidence="8">
    <location>
        <begin position="151"/>
        <end position="171"/>
    </location>
</feature>
<evidence type="ECO:0000256" key="3">
    <source>
        <dbReference type="ARBA" id="ARBA00022692"/>
    </source>
</evidence>
<feature type="transmembrane region" description="Helical" evidence="8">
    <location>
        <begin position="177"/>
        <end position="200"/>
    </location>
</feature>
<dbReference type="eggNOG" id="KOG1286">
    <property type="taxonomic scope" value="Eukaryota"/>
</dbReference>
<keyword evidence="2" id="KW-0813">Transport</keyword>
<dbReference type="VEuPathDB" id="FungiDB:TSTA_099570"/>
<dbReference type="OrthoDB" id="3900342at2759"/>
<evidence type="ECO:0000313" key="10">
    <source>
        <dbReference type="EMBL" id="EED13705.1"/>
    </source>
</evidence>
<accession>B8MMF1</accession>
<evidence type="ECO:0000256" key="4">
    <source>
        <dbReference type="ARBA" id="ARBA00022970"/>
    </source>
</evidence>
<evidence type="ECO:0000313" key="11">
    <source>
        <dbReference type="Proteomes" id="UP000001745"/>
    </source>
</evidence>
<name>B8MMF1_TALSN</name>
<dbReference type="GeneID" id="8105400"/>
<dbReference type="Proteomes" id="UP000001745">
    <property type="component" value="Unassembled WGS sequence"/>
</dbReference>
<dbReference type="PANTHER" id="PTHR43341">
    <property type="entry name" value="AMINO ACID PERMEASE"/>
    <property type="match status" value="1"/>
</dbReference>
<organism evidence="10 11">
    <name type="scientific">Talaromyces stipitatus (strain ATCC 10500 / CBS 375.48 / QM 6759 / NRRL 1006)</name>
    <name type="common">Penicillium stipitatum</name>
    <dbReference type="NCBI Taxonomy" id="441959"/>
    <lineage>
        <taxon>Eukaryota</taxon>
        <taxon>Fungi</taxon>
        <taxon>Dikarya</taxon>
        <taxon>Ascomycota</taxon>
        <taxon>Pezizomycotina</taxon>
        <taxon>Eurotiomycetes</taxon>
        <taxon>Eurotiomycetidae</taxon>
        <taxon>Eurotiales</taxon>
        <taxon>Trichocomaceae</taxon>
        <taxon>Talaromyces</taxon>
        <taxon>Talaromyces sect. Talaromyces</taxon>
    </lineage>
</organism>
<dbReference type="EMBL" id="EQ962658">
    <property type="protein sequence ID" value="EED13705.1"/>
    <property type="molecule type" value="Genomic_DNA"/>
</dbReference>
<evidence type="ECO:0000256" key="6">
    <source>
        <dbReference type="ARBA" id="ARBA00023136"/>
    </source>
</evidence>
<keyword evidence="4" id="KW-0029">Amino-acid transport</keyword>
<evidence type="ECO:0000256" key="7">
    <source>
        <dbReference type="SAM" id="MobiDB-lite"/>
    </source>
</evidence>
<evidence type="ECO:0000256" key="5">
    <source>
        <dbReference type="ARBA" id="ARBA00022989"/>
    </source>
</evidence>
<evidence type="ECO:0000256" key="2">
    <source>
        <dbReference type="ARBA" id="ARBA00022448"/>
    </source>
</evidence>
<dbReference type="GO" id="GO:0015171">
    <property type="term" value="F:amino acid transmembrane transporter activity"/>
    <property type="evidence" value="ECO:0007669"/>
    <property type="project" value="TreeGrafter"/>
</dbReference>
<dbReference type="PIRSF" id="PIRSF006060">
    <property type="entry name" value="AA_transporter"/>
    <property type="match status" value="1"/>
</dbReference>
<keyword evidence="6 8" id="KW-0472">Membrane</keyword>
<feature type="transmembrane region" description="Helical" evidence="8">
    <location>
        <begin position="272"/>
        <end position="291"/>
    </location>
</feature>
<comment type="subcellular location">
    <subcellularLocation>
        <location evidence="1">Membrane</location>
        <topology evidence="1">Multi-pass membrane protein</topology>
    </subcellularLocation>
</comment>
<keyword evidence="3 8" id="KW-0812">Transmembrane</keyword>
<feature type="region of interest" description="Disordered" evidence="7">
    <location>
        <begin position="1"/>
        <end position="23"/>
    </location>
</feature>
<reference evidence="11" key="1">
    <citation type="journal article" date="2015" name="Genome Announc.">
        <title>Genome sequence of the AIDS-associated pathogen Penicillium marneffei (ATCC18224) and its near taxonomic relative Talaromyces stipitatus (ATCC10500).</title>
        <authorList>
            <person name="Nierman W.C."/>
            <person name="Fedorova-Abrams N.D."/>
            <person name="Andrianopoulos A."/>
        </authorList>
    </citation>
    <scope>NUCLEOTIDE SEQUENCE [LARGE SCALE GENOMIC DNA]</scope>
    <source>
        <strain evidence="11">ATCC 10500 / CBS 375.48 / QM 6759 / NRRL 1006</strain>
    </source>
</reference>
<feature type="compositionally biased region" description="Basic and acidic residues" evidence="7">
    <location>
        <begin position="1"/>
        <end position="17"/>
    </location>
</feature>